<dbReference type="EMBL" id="JBBPBK010000001">
    <property type="protein sequence ID" value="KAK9291902.1"/>
    <property type="molecule type" value="Genomic_DNA"/>
</dbReference>
<accession>A0AAP0SBY7</accession>
<feature type="compositionally biased region" description="Polar residues" evidence="1">
    <location>
        <begin position="137"/>
        <end position="147"/>
    </location>
</feature>
<protein>
    <submittedName>
        <fullName evidence="2">Uncharacterized protein</fullName>
    </submittedName>
</protein>
<dbReference type="AlphaFoldDB" id="A0AAP0SBY7"/>
<evidence type="ECO:0000313" key="3">
    <source>
        <dbReference type="Proteomes" id="UP001415857"/>
    </source>
</evidence>
<evidence type="ECO:0000256" key="1">
    <source>
        <dbReference type="SAM" id="MobiDB-lite"/>
    </source>
</evidence>
<evidence type="ECO:0000313" key="2">
    <source>
        <dbReference type="EMBL" id="KAK9291902.1"/>
    </source>
</evidence>
<sequence>MTTMPLIAFQSQSQDHIWASHICIDDFCELYDGDHGEVEVTMHGKSNVKKFGIQLLYYDAERSTQSDCRQWIPCNSVSNQDAIVVGDDEDVFEDQSGSKGLKRGRDNDDADDDEAGLSHGWSDEDHHPKRLRYQVDSCDNTSSVNDP</sequence>
<gene>
    <name evidence="2" type="ORF">L1049_019853</name>
</gene>
<comment type="caution">
    <text evidence="2">The sequence shown here is derived from an EMBL/GenBank/DDBJ whole genome shotgun (WGS) entry which is preliminary data.</text>
</comment>
<organism evidence="2 3">
    <name type="scientific">Liquidambar formosana</name>
    <name type="common">Formosan gum</name>
    <dbReference type="NCBI Taxonomy" id="63359"/>
    <lineage>
        <taxon>Eukaryota</taxon>
        <taxon>Viridiplantae</taxon>
        <taxon>Streptophyta</taxon>
        <taxon>Embryophyta</taxon>
        <taxon>Tracheophyta</taxon>
        <taxon>Spermatophyta</taxon>
        <taxon>Magnoliopsida</taxon>
        <taxon>eudicotyledons</taxon>
        <taxon>Gunneridae</taxon>
        <taxon>Pentapetalae</taxon>
        <taxon>Saxifragales</taxon>
        <taxon>Altingiaceae</taxon>
        <taxon>Liquidambar</taxon>
    </lineage>
</organism>
<keyword evidence="3" id="KW-1185">Reference proteome</keyword>
<reference evidence="2 3" key="1">
    <citation type="journal article" date="2024" name="Plant J.">
        <title>Genome sequences and population genomics reveal climatic adaptation and genomic divergence between two closely related sweetgum species.</title>
        <authorList>
            <person name="Xu W.Q."/>
            <person name="Ren C.Q."/>
            <person name="Zhang X.Y."/>
            <person name="Comes H.P."/>
            <person name="Liu X.H."/>
            <person name="Li Y.G."/>
            <person name="Kettle C.J."/>
            <person name="Jalonen R."/>
            <person name="Gaisberger H."/>
            <person name="Ma Y.Z."/>
            <person name="Qiu Y.X."/>
        </authorList>
    </citation>
    <scope>NUCLEOTIDE SEQUENCE [LARGE SCALE GENOMIC DNA]</scope>
    <source>
        <strain evidence="2">Hangzhou</strain>
    </source>
</reference>
<feature type="region of interest" description="Disordered" evidence="1">
    <location>
        <begin position="87"/>
        <end position="147"/>
    </location>
</feature>
<dbReference type="Proteomes" id="UP001415857">
    <property type="component" value="Unassembled WGS sequence"/>
</dbReference>
<proteinExistence type="predicted"/>
<name>A0AAP0SBY7_LIQFO</name>